<accession>A0A6N1AW63</accession>
<dbReference type="Proteomes" id="UP000509702">
    <property type="component" value="Plasmid unnamed6"/>
</dbReference>
<dbReference type="InterPro" id="IPR029261">
    <property type="entry name" value="Transposase_Znf"/>
</dbReference>
<feature type="domain" description="Transposase IS204/IS1001/IS1096/IS1165 DDE" evidence="1">
    <location>
        <begin position="128"/>
        <end position="229"/>
    </location>
</feature>
<dbReference type="KEGG" id="aoz:HUE56_25890"/>
<dbReference type="InterPro" id="IPR047951">
    <property type="entry name" value="Transpos_ISL3"/>
</dbReference>
<name>A0A6N1AW63_9PROT</name>
<geneLocation type="plasmid" evidence="3 4">
    <name>unnamed6</name>
</geneLocation>
<dbReference type="NCBIfam" id="NF033550">
    <property type="entry name" value="transpos_ISL3"/>
    <property type="match status" value="1"/>
</dbReference>
<reference evidence="3 4" key="1">
    <citation type="submission" date="2020-06" db="EMBL/GenBank/DDBJ databases">
        <title>Complete genome of Azosprillum oryzae KACC14407.</title>
        <authorList>
            <person name="Kim M."/>
            <person name="Park Y.-J."/>
            <person name="Shin J.-H."/>
        </authorList>
    </citation>
    <scope>NUCLEOTIDE SEQUENCE [LARGE SCALE GENOMIC DNA]</scope>
    <source>
        <strain evidence="3 4">KACC 14407</strain>
        <plasmid evidence="3 4">unnamed6</plasmid>
    </source>
</reference>
<protein>
    <submittedName>
        <fullName evidence="3">ISL3 family transposase</fullName>
    </submittedName>
</protein>
<dbReference type="PANTHER" id="PTHR33498">
    <property type="entry name" value="TRANSPOSASE FOR INSERTION SEQUENCE ELEMENT IS1557"/>
    <property type="match status" value="1"/>
</dbReference>
<feature type="domain" description="Transposase IS204/IS1001/IS1096/IS1165 DDE" evidence="1">
    <location>
        <begin position="315"/>
        <end position="434"/>
    </location>
</feature>
<dbReference type="InterPro" id="IPR002560">
    <property type="entry name" value="Transposase_DDE"/>
</dbReference>
<keyword evidence="4" id="KW-1185">Reference proteome</keyword>
<evidence type="ECO:0000313" key="4">
    <source>
        <dbReference type="Proteomes" id="UP000509702"/>
    </source>
</evidence>
<evidence type="ECO:0000259" key="2">
    <source>
        <dbReference type="Pfam" id="PF14690"/>
    </source>
</evidence>
<evidence type="ECO:0000313" key="3">
    <source>
        <dbReference type="EMBL" id="QKS54507.1"/>
    </source>
</evidence>
<dbReference type="EMBL" id="CP054621">
    <property type="protein sequence ID" value="QKS54507.1"/>
    <property type="molecule type" value="Genomic_DNA"/>
</dbReference>
<evidence type="ECO:0000259" key="1">
    <source>
        <dbReference type="Pfam" id="PF01610"/>
    </source>
</evidence>
<dbReference type="Pfam" id="PF01610">
    <property type="entry name" value="DDE_Tnp_ISL3"/>
    <property type="match status" value="2"/>
</dbReference>
<keyword evidence="3" id="KW-0614">Plasmid</keyword>
<feature type="domain" description="Transposase IS204/IS1001/IS1096/IS1165 zinc-finger" evidence="2">
    <location>
        <begin position="11"/>
        <end position="56"/>
    </location>
</feature>
<dbReference type="PANTHER" id="PTHR33498:SF1">
    <property type="entry name" value="TRANSPOSASE FOR INSERTION SEQUENCE ELEMENT IS1557"/>
    <property type="match status" value="1"/>
</dbReference>
<dbReference type="OrthoDB" id="46712at2"/>
<dbReference type="Pfam" id="PF14690">
    <property type="entry name" value="Zn_ribbon_ISL3"/>
    <property type="match status" value="1"/>
</dbReference>
<gene>
    <name evidence="3" type="ORF">HUE56_25890</name>
</gene>
<proteinExistence type="predicted"/>
<dbReference type="AlphaFoldDB" id="A0A6N1AW63"/>
<dbReference type="RefSeq" id="WP_149199588.1">
    <property type="nucleotide sequence ID" value="NZ_BSOV01000002.1"/>
</dbReference>
<organism evidence="3 4">
    <name type="scientific">Azospirillum oryzae</name>
    <dbReference type="NCBI Taxonomy" id="286727"/>
    <lineage>
        <taxon>Bacteria</taxon>
        <taxon>Pseudomonadati</taxon>
        <taxon>Pseudomonadota</taxon>
        <taxon>Alphaproteobacteria</taxon>
        <taxon>Rhodospirillales</taxon>
        <taxon>Azospirillaceae</taxon>
        <taxon>Azospirillum</taxon>
    </lineage>
</organism>
<sequence>MVVTARTIGTVATCPTCGTGSDHVHSHYWRTIADLPWQGRQIVLRVQVRRFRCRHCGSHIFAERQPEIARKERRTGRLALAQAQIGLVLGGEPGARLVSKLAMPVSGDTILRLIRKLPPPPCPPPRVIGVDDWAWRRSRRYGTIVCDLERGRVIDLLPDRSAAPLRAWLKRHPTVALVSRDRSGPYAEAIRTGAPGAVQVADRWHLLVNASDALRSFLDRHHAELREAARLCGSGVRPSACAFPPDAMKLDRYTSFAEAAWRSGRRNVAAIWRALVEQGFEGGYDIVRRWVKRRRMAESERPDAPLPSWRVPSSRRAARLLTSDPTTLSRADRRFVDTVRAIAPSIREVADLINDLGKLLRRQSARSLAAWLEAASATALRNFAQGLAADLDALQAALQEPWNNSPVEGQINRLKLIKRQMFGRAKFDLLRQRVLCTA</sequence>